<name>A0A026X3K0_OOCBI</name>
<evidence type="ECO:0000313" key="2">
    <source>
        <dbReference type="Proteomes" id="UP000053097"/>
    </source>
</evidence>
<gene>
    <name evidence="1" type="ORF">X777_07452</name>
</gene>
<sequence>MHSLSYGQDASPWHCQIVDDGICVSAYVSSIEIRMRWPHLIGAYRPSSNLRRNTFALKLCEQLKCSQVIPHFCPDVH</sequence>
<dbReference type="AlphaFoldDB" id="A0A026X3K0"/>
<protein>
    <submittedName>
        <fullName evidence="1">Uncharacterized protein</fullName>
    </submittedName>
</protein>
<keyword evidence="2" id="KW-1185">Reference proteome</keyword>
<accession>A0A026X3K0</accession>
<organism evidence="1 2">
    <name type="scientific">Ooceraea biroi</name>
    <name type="common">Clonal raider ant</name>
    <name type="synonym">Cerapachys biroi</name>
    <dbReference type="NCBI Taxonomy" id="2015173"/>
    <lineage>
        <taxon>Eukaryota</taxon>
        <taxon>Metazoa</taxon>
        <taxon>Ecdysozoa</taxon>
        <taxon>Arthropoda</taxon>
        <taxon>Hexapoda</taxon>
        <taxon>Insecta</taxon>
        <taxon>Pterygota</taxon>
        <taxon>Neoptera</taxon>
        <taxon>Endopterygota</taxon>
        <taxon>Hymenoptera</taxon>
        <taxon>Apocrita</taxon>
        <taxon>Aculeata</taxon>
        <taxon>Formicoidea</taxon>
        <taxon>Formicidae</taxon>
        <taxon>Dorylinae</taxon>
        <taxon>Ooceraea</taxon>
    </lineage>
</organism>
<evidence type="ECO:0000313" key="1">
    <source>
        <dbReference type="EMBL" id="EZA62638.1"/>
    </source>
</evidence>
<reference evidence="1 2" key="1">
    <citation type="journal article" date="2014" name="Curr. Biol.">
        <title>The genome of the clonal raider ant Cerapachys biroi.</title>
        <authorList>
            <person name="Oxley P.R."/>
            <person name="Ji L."/>
            <person name="Fetter-Pruneda I."/>
            <person name="McKenzie S.K."/>
            <person name="Li C."/>
            <person name="Hu H."/>
            <person name="Zhang G."/>
            <person name="Kronauer D.J."/>
        </authorList>
    </citation>
    <scope>NUCLEOTIDE SEQUENCE [LARGE SCALE GENOMIC DNA]</scope>
</reference>
<proteinExistence type="predicted"/>
<dbReference type="EMBL" id="KK107019">
    <property type="protein sequence ID" value="EZA62638.1"/>
    <property type="molecule type" value="Genomic_DNA"/>
</dbReference>
<dbReference type="Proteomes" id="UP000053097">
    <property type="component" value="Unassembled WGS sequence"/>
</dbReference>